<evidence type="ECO:0000313" key="2">
    <source>
        <dbReference type="EMBL" id="KAL3803688.1"/>
    </source>
</evidence>
<evidence type="ECO:0000313" key="3">
    <source>
        <dbReference type="Proteomes" id="UP001516023"/>
    </source>
</evidence>
<proteinExistence type="predicted"/>
<name>A0ABD3QTA2_9STRA</name>
<dbReference type="EMBL" id="JABMIG020000012">
    <property type="protein sequence ID" value="KAL3803688.1"/>
    <property type="molecule type" value="Genomic_DNA"/>
</dbReference>
<comment type="caution">
    <text evidence="2">The sequence shown here is derived from an EMBL/GenBank/DDBJ whole genome shotgun (WGS) entry which is preliminary data.</text>
</comment>
<organism evidence="2 3">
    <name type="scientific">Cyclotella cryptica</name>
    <dbReference type="NCBI Taxonomy" id="29204"/>
    <lineage>
        <taxon>Eukaryota</taxon>
        <taxon>Sar</taxon>
        <taxon>Stramenopiles</taxon>
        <taxon>Ochrophyta</taxon>
        <taxon>Bacillariophyta</taxon>
        <taxon>Coscinodiscophyceae</taxon>
        <taxon>Thalassiosirophycidae</taxon>
        <taxon>Stephanodiscales</taxon>
        <taxon>Stephanodiscaceae</taxon>
        <taxon>Cyclotella</taxon>
    </lineage>
</organism>
<reference evidence="2 3" key="1">
    <citation type="journal article" date="2020" name="G3 (Bethesda)">
        <title>Improved Reference Genome for Cyclotella cryptica CCMP332, a Model for Cell Wall Morphogenesis, Salinity Adaptation, and Lipid Production in Diatoms (Bacillariophyta).</title>
        <authorList>
            <person name="Roberts W.R."/>
            <person name="Downey K.M."/>
            <person name="Ruck E.C."/>
            <person name="Traller J.C."/>
            <person name="Alverson A.J."/>
        </authorList>
    </citation>
    <scope>NUCLEOTIDE SEQUENCE [LARGE SCALE GENOMIC DNA]</scope>
    <source>
        <strain evidence="2 3">CCMP332</strain>
    </source>
</reference>
<evidence type="ECO:0000256" key="1">
    <source>
        <dbReference type="SAM" id="MobiDB-lite"/>
    </source>
</evidence>
<feature type="region of interest" description="Disordered" evidence="1">
    <location>
        <begin position="1"/>
        <end position="23"/>
    </location>
</feature>
<keyword evidence="3" id="KW-1185">Reference proteome</keyword>
<gene>
    <name evidence="2" type="ORF">HJC23_003742</name>
</gene>
<feature type="region of interest" description="Disordered" evidence="1">
    <location>
        <begin position="45"/>
        <end position="72"/>
    </location>
</feature>
<dbReference type="Proteomes" id="UP001516023">
    <property type="component" value="Unassembled WGS sequence"/>
</dbReference>
<accession>A0ABD3QTA2</accession>
<protein>
    <submittedName>
        <fullName evidence="2">Uncharacterized protein</fullName>
    </submittedName>
</protein>
<feature type="compositionally biased region" description="Polar residues" evidence="1">
    <location>
        <begin position="11"/>
        <end position="23"/>
    </location>
</feature>
<sequence>MCGRFPVKMRSQPQRGSRKSPNGIFSCQLPVIPSASQLLATGEGQQFKGLPIGGPPGNSQRLPSRSWIATCG</sequence>
<dbReference type="AlphaFoldDB" id="A0ABD3QTA2"/>